<sequence length="285" mass="32135">MSNSDPSTNPRTVVYIGDIHGYILKLQKLWTNLETLIDPSHFNTALVIFLGDYCDRGPDTRQVIDFLISLPKKYTEQKHVYLSGNHDLAFSAFVGVLPKPSDGSEFKEGWKEYEHNEEREGWFNGDGYESMHLQGRRWAGDIKDRFNVAKGFEYKGSIYDAAPTFHSYGVPHGSADLVKAIPDDHKKFLANMVWIHEEDDVSIETEDGIKHYKLIAVHASLEKGKNELTEKPTIIVSGNHGKLHIDGLIRLIIDEGRGLPNNPVAAIVLPSKKIVRDTDNVVKEL</sequence>
<reference evidence="3" key="1">
    <citation type="journal article" date="2019" name="Gigascience">
        <title>De novo genome assembly of the endangered Acer yangbiense, a plant species with extremely small populations endemic to Yunnan Province, China.</title>
        <authorList>
            <person name="Yang J."/>
            <person name="Wariss H.M."/>
            <person name="Tao L."/>
            <person name="Zhang R."/>
            <person name="Yun Q."/>
            <person name="Hollingsworth P."/>
            <person name="Dao Z."/>
            <person name="Luo G."/>
            <person name="Guo H."/>
            <person name="Ma Y."/>
            <person name="Sun W."/>
        </authorList>
    </citation>
    <scope>NUCLEOTIDE SEQUENCE [LARGE SCALE GENOMIC DNA]</scope>
    <source>
        <strain evidence="3">cv. Malutang</strain>
    </source>
</reference>
<organism evidence="2 3">
    <name type="scientific">Acer yangbiense</name>
    <dbReference type="NCBI Taxonomy" id="1000413"/>
    <lineage>
        <taxon>Eukaryota</taxon>
        <taxon>Viridiplantae</taxon>
        <taxon>Streptophyta</taxon>
        <taxon>Embryophyta</taxon>
        <taxon>Tracheophyta</taxon>
        <taxon>Spermatophyta</taxon>
        <taxon>Magnoliopsida</taxon>
        <taxon>eudicotyledons</taxon>
        <taxon>Gunneridae</taxon>
        <taxon>Pentapetalae</taxon>
        <taxon>rosids</taxon>
        <taxon>malvids</taxon>
        <taxon>Sapindales</taxon>
        <taxon>Sapindaceae</taxon>
        <taxon>Hippocastanoideae</taxon>
        <taxon>Acereae</taxon>
        <taxon>Acer</taxon>
    </lineage>
</organism>
<dbReference type="OrthoDB" id="10267127at2759"/>
<dbReference type="InterPro" id="IPR006186">
    <property type="entry name" value="Ser/Thr-sp_prot-phosphatase"/>
</dbReference>
<dbReference type="GO" id="GO:0016787">
    <property type="term" value="F:hydrolase activity"/>
    <property type="evidence" value="ECO:0007669"/>
    <property type="project" value="InterPro"/>
</dbReference>
<protein>
    <recommendedName>
        <fullName evidence="1">Calcineurin-like phosphoesterase domain-containing protein</fullName>
    </recommendedName>
</protein>
<comment type="caution">
    <text evidence="2">The sequence shown here is derived from an EMBL/GenBank/DDBJ whole genome shotgun (WGS) entry which is preliminary data.</text>
</comment>
<name>A0A5C7HNB8_9ROSI</name>
<dbReference type="InterPro" id="IPR029052">
    <property type="entry name" value="Metallo-depent_PP-like"/>
</dbReference>
<gene>
    <name evidence="2" type="ORF">EZV62_016148</name>
</gene>
<proteinExistence type="predicted"/>
<evidence type="ECO:0000259" key="1">
    <source>
        <dbReference type="Pfam" id="PF00149"/>
    </source>
</evidence>
<dbReference type="Pfam" id="PF00149">
    <property type="entry name" value="Metallophos"/>
    <property type="match status" value="1"/>
</dbReference>
<dbReference type="PANTHER" id="PTHR47474:SF1">
    <property type="entry name" value="TYROSINE-PROTEIN PHOSPHATASE RLPH2"/>
    <property type="match status" value="1"/>
</dbReference>
<dbReference type="Proteomes" id="UP000323000">
    <property type="component" value="Chromosome 7"/>
</dbReference>
<evidence type="ECO:0000313" key="2">
    <source>
        <dbReference type="EMBL" id="TXG58319.1"/>
    </source>
</evidence>
<dbReference type="Gene3D" id="3.60.21.10">
    <property type="match status" value="1"/>
</dbReference>
<dbReference type="AlphaFoldDB" id="A0A5C7HNB8"/>
<feature type="domain" description="Calcineurin-like phosphoesterase" evidence="1">
    <location>
        <begin position="12"/>
        <end position="124"/>
    </location>
</feature>
<dbReference type="PRINTS" id="PR00114">
    <property type="entry name" value="STPHPHTASE"/>
</dbReference>
<evidence type="ECO:0000313" key="3">
    <source>
        <dbReference type="Proteomes" id="UP000323000"/>
    </source>
</evidence>
<keyword evidence="3" id="KW-1185">Reference proteome</keyword>
<dbReference type="InterPro" id="IPR004843">
    <property type="entry name" value="Calcineurin-like_PHP"/>
</dbReference>
<dbReference type="EMBL" id="VAHF01000007">
    <property type="protein sequence ID" value="TXG58319.1"/>
    <property type="molecule type" value="Genomic_DNA"/>
</dbReference>
<dbReference type="SUPFAM" id="SSF56300">
    <property type="entry name" value="Metallo-dependent phosphatases"/>
    <property type="match status" value="1"/>
</dbReference>
<accession>A0A5C7HNB8</accession>
<dbReference type="PANTHER" id="PTHR47474">
    <property type="entry name" value="TYROSINE-PROTEIN PHOSPHATASE RLPH2"/>
    <property type="match status" value="1"/>
</dbReference>